<reference evidence="1" key="1">
    <citation type="submission" date="2021-12" db="EMBL/GenBank/DDBJ databases">
        <authorList>
            <person name="Zaccaron A."/>
            <person name="Stergiopoulos I."/>
        </authorList>
    </citation>
    <scope>NUCLEOTIDE SEQUENCE</scope>
    <source>
        <strain evidence="1">Race5_Kim</strain>
    </source>
</reference>
<dbReference type="Proteomes" id="UP000756132">
    <property type="component" value="Chromosome 4"/>
</dbReference>
<keyword evidence="2" id="KW-1185">Reference proteome</keyword>
<gene>
    <name evidence="1" type="ORF">CLAFUR5_04629</name>
</gene>
<reference evidence="1" key="2">
    <citation type="journal article" date="2022" name="Microb. Genom.">
        <title>A chromosome-scale genome assembly of the tomato pathogen Cladosporium fulvum reveals a compartmentalized genome architecture and the presence of a dispensable chromosome.</title>
        <authorList>
            <person name="Zaccaron A.Z."/>
            <person name="Chen L.H."/>
            <person name="Samaras A."/>
            <person name="Stergiopoulos I."/>
        </authorList>
    </citation>
    <scope>NUCLEOTIDE SEQUENCE</scope>
    <source>
        <strain evidence="1">Race5_Kim</strain>
    </source>
</reference>
<dbReference type="AlphaFoldDB" id="A0A9Q8LFX9"/>
<proteinExistence type="predicted"/>
<protein>
    <submittedName>
        <fullName evidence="1">Uncharacterized protein</fullName>
    </submittedName>
</protein>
<evidence type="ECO:0000313" key="1">
    <source>
        <dbReference type="EMBL" id="UJO16479.1"/>
    </source>
</evidence>
<dbReference type="RefSeq" id="XP_047760845.1">
    <property type="nucleotide sequence ID" value="XM_047903777.1"/>
</dbReference>
<evidence type="ECO:0000313" key="2">
    <source>
        <dbReference type="Proteomes" id="UP000756132"/>
    </source>
</evidence>
<dbReference type="EMBL" id="CP090166">
    <property type="protein sequence ID" value="UJO16479.1"/>
    <property type="molecule type" value="Genomic_DNA"/>
</dbReference>
<organism evidence="1 2">
    <name type="scientific">Passalora fulva</name>
    <name type="common">Tomato leaf mold</name>
    <name type="synonym">Cladosporium fulvum</name>
    <dbReference type="NCBI Taxonomy" id="5499"/>
    <lineage>
        <taxon>Eukaryota</taxon>
        <taxon>Fungi</taxon>
        <taxon>Dikarya</taxon>
        <taxon>Ascomycota</taxon>
        <taxon>Pezizomycotina</taxon>
        <taxon>Dothideomycetes</taxon>
        <taxon>Dothideomycetidae</taxon>
        <taxon>Mycosphaerellales</taxon>
        <taxon>Mycosphaerellaceae</taxon>
        <taxon>Fulvia</taxon>
    </lineage>
</organism>
<sequence length="104" mass="11802">MQHPALILVSRSDDAAYRDLRINIKVIVGLLLDLYVRRHPVPRGEKCSDIPNFDLLDPSRLPSTEQLRTRLHSSITTGLQSCGVKHVKRYIWLRSIESNSPVTG</sequence>
<dbReference type="GeneID" id="71984507"/>
<name>A0A9Q8LFX9_PASFU</name>
<dbReference type="KEGG" id="ffu:CLAFUR5_04629"/>
<accession>A0A9Q8LFX9</accession>